<keyword evidence="6 8" id="KW-0675">Receptor</keyword>
<feature type="transmembrane region" description="Helical" evidence="8">
    <location>
        <begin position="371"/>
        <end position="391"/>
    </location>
</feature>
<proteinExistence type="inferred from homology"/>
<protein>
    <recommendedName>
        <fullName evidence="8">Gustatory receptor</fullName>
    </recommendedName>
</protein>
<dbReference type="PANTHER" id="PTHR21143">
    <property type="entry name" value="INVERTEBRATE GUSTATORY RECEPTOR"/>
    <property type="match status" value="1"/>
</dbReference>
<dbReference type="Pfam" id="PF08395">
    <property type="entry name" value="7tm_7"/>
    <property type="match status" value="1"/>
</dbReference>
<reference evidence="9" key="1">
    <citation type="submission" date="2022-01" db="EMBL/GenBank/DDBJ databases">
        <authorList>
            <person name="King R."/>
        </authorList>
    </citation>
    <scope>NUCLEOTIDE SEQUENCE</scope>
</reference>
<dbReference type="InterPro" id="IPR013604">
    <property type="entry name" value="7TM_chemorcpt"/>
</dbReference>
<comment type="caution">
    <text evidence="8">Lacks conserved residue(s) required for the propagation of feature annotation.</text>
</comment>
<dbReference type="GO" id="GO:0030425">
    <property type="term" value="C:dendrite"/>
    <property type="evidence" value="ECO:0007669"/>
    <property type="project" value="TreeGrafter"/>
</dbReference>
<evidence type="ECO:0000256" key="7">
    <source>
        <dbReference type="ARBA" id="ARBA00023224"/>
    </source>
</evidence>
<evidence type="ECO:0000256" key="8">
    <source>
        <dbReference type="RuleBase" id="RU363108"/>
    </source>
</evidence>
<evidence type="ECO:0000256" key="5">
    <source>
        <dbReference type="ARBA" id="ARBA00023136"/>
    </source>
</evidence>
<evidence type="ECO:0000313" key="9">
    <source>
        <dbReference type="EMBL" id="CAG9769414.1"/>
    </source>
</evidence>
<feature type="transmembrane region" description="Helical" evidence="8">
    <location>
        <begin position="128"/>
        <end position="145"/>
    </location>
</feature>
<name>A0A9N9QQ76_9CUCU</name>
<keyword evidence="10" id="KW-1185">Reference proteome</keyword>
<dbReference type="GO" id="GO:0050909">
    <property type="term" value="P:sensory perception of taste"/>
    <property type="evidence" value="ECO:0007669"/>
    <property type="project" value="InterPro"/>
</dbReference>
<evidence type="ECO:0000256" key="1">
    <source>
        <dbReference type="ARBA" id="ARBA00004651"/>
    </source>
</evidence>
<feature type="transmembrane region" description="Helical" evidence="8">
    <location>
        <begin position="171"/>
        <end position="190"/>
    </location>
</feature>
<dbReference type="GO" id="GO:0030424">
    <property type="term" value="C:axon"/>
    <property type="evidence" value="ECO:0007669"/>
    <property type="project" value="TreeGrafter"/>
</dbReference>
<feature type="transmembrane region" description="Helical" evidence="8">
    <location>
        <begin position="81"/>
        <end position="102"/>
    </location>
</feature>
<comment type="subcellular location">
    <subcellularLocation>
        <location evidence="1 8">Cell membrane</location>
        <topology evidence="1 8">Multi-pass membrane protein</topology>
    </subcellularLocation>
</comment>
<evidence type="ECO:0000256" key="2">
    <source>
        <dbReference type="ARBA" id="ARBA00022475"/>
    </source>
</evidence>
<feature type="transmembrane region" description="Helical" evidence="8">
    <location>
        <begin position="6"/>
        <end position="27"/>
    </location>
</feature>
<dbReference type="GO" id="GO:0008049">
    <property type="term" value="P:male courtship behavior"/>
    <property type="evidence" value="ECO:0007669"/>
    <property type="project" value="TreeGrafter"/>
</dbReference>
<gene>
    <name evidence="9" type="ORF">CEUTPL_LOCUS9924</name>
</gene>
<comment type="similarity">
    <text evidence="8">Belongs to the insect chemoreceptor superfamily. Gustatory receptor (GR) family.</text>
</comment>
<evidence type="ECO:0000313" key="10">
    <source>
        <dbReference type="Proteomes" id="UP001152799"/>
    </source>
</evidence>
<keyword evidence="7 8" id="KW-0807">Transducer</keyword>
<dbReference type="Proteomes" id="UP001152799">
    <property type="component" value="Chromosome 5"/>
</dbReference>
<dbReference type="GO" id="GO:0043025">
    <property type="term" value="C:neuronal cell body"/>
    <property type="evidence" value="ECO:0007669"/>
    <property type="project" value="TreeGrafter"/>
</dbReference>
<dbReference type="AlphaFoldDB" id="A0A9N9QQ76"/>
<dbReference type="GO" id="GO:0007635">
    <property type="term" value="P:chemosensory behavior"/>
    <property type="evidence" value="ECO:0007669"/>
    <property type="project" value="TreeGrafter"/>
</dbReference>
<dbReference type="OrthoDB" id="6769782at2759"/>
<dbReference type="GO" id="GO:0007165">
    <property type="term" value="P:signal transduction"/>
    <property type="evidence" value="ECO:0007669"/>
    <property type="project" value="UniProtKB-KW"/>
</dbReference>
<accession>A0A9N9QQ76</accession>
<feature type="transmembrane region" description="Helical" evidence="8">
    <location>
        <begin position="248"/>
        <end position="272"/>
    </location>
</feature>
<keyword evidence="2 8" id="KW-1003">Cell membrane</keyword>
<keyword evidence="3 8" id="KW-0812">Transmembrane</keyword>
<dbReference type="PANTHER" id="PTHR21143:SF133">
    <property type="entry name" value="GUSTATORY AND PHEROMONE RECEPTOR 32A-RELATED"/>
    <property type="match status" value="1"/>
</dbReference>
<feature type="transmembrane region" description="Helical" evidence="8">
    <location>
        <begin position="284"/>
        <end position="307"/>
    </location>
</feature>
<comment type="function">
    <text evidence="8">Gustatory receptor which mediates acceptance or avoidance behavior, depending on its substrates.</text>
</comment>
<sequence>MFYKHSFTFLCPLIVLCSIFGICPSVFTRSASVRKNNFLWYQIYCTILMTLSLGTTAYVLYKKDESTVPYAVHVADTFVHFALSVTTLCMFVSSVYSSKGFLLNRMFKKMDYVDDQLKYSIIYQKRRLFTGIFIYCFLIIIYLIYDTFTWGSFLDGSQEYFFYNLPKNFQISQFSIGMLLPMSVLILNYLKIKGFNRALKNYSKLNYIQAAQSEANENNKNFFKQMCHVHTTIYEIVENFNKIFGTALLVGTLMGIGLVLHYIIILLVYFQFNGNWKGATKYKYYVLAQCINGMLIPLLQMLLLATIGDRVAFEASKSSNLCLALLNKFPAYSTYDWEREIIEELKTLMLQCSFRNIVITAKRFYSVNHTMLGFVITSLVTNIIVIMQFLGTNK</sequence>
<keyword evidence="4 8" id="KW-1133">Transmembrane helix</keyword>
<dbReference type="GO" id="GO:0005886">
    <property type="term" value="C:plasma membrane"/>
    <property type="evidence" value="ECO:0007669"/>
    <property type="project" value="UniProtKB-SubCell"/>
</dbReference>
<dbReference type="EMBL" id="OU892281">
    <property type="protein sequence ID" value="CAG9769414.1"/>
    <property type="molecule type" value="Genomic_DNA"/>
</dbReference>
<evidence type="ECO:0000256" key="3">
    <source>
        <dbReference type="ARBA" id="ARBA00022692"/>
    </source>
</evidence>
<keyword evidence="5 8" id="KW-0472">Membrane</keyword>
<organism evidence="9 10">
    <name type="scientific">Ceutorhynchus assimilis</name>
    <name type="common">cabbage seed weevil</name>
    <dbReference type="NCBI Taxonomy" id="467358"/>
    <lineage>
        <taxon>Eukaryota</taxon>
        <taxon>Metazoa</taxon>
        <taxon>Ecdysozoa</taxon>
        <taxon>Arthropoda</taxon>
        <taxon>Hexapoda</taxon>
        <taxon>Insecta</taxon>
        <taxon>Pterygota</taxon>
        <taxon>Neoptera</taxon>
        <taxon>Endopterygota</taxon>
        <taxon>Coleoptera</taxon>
        <taxon>Polyphaga</taxon>
        <taxon>Cucujiformia</taxon>
        <taxon>Curculionidae</taxon>
        <taxon>Ceutorhynchinae</taxon>
        <taxon>Ceutorhynchus</taxon>
    </lineage>
</organism>
<feature type="transmembrane region" description="Helical" evidence="8">
    <location>
        <begin position="39"/>
        <end position="61"/>
    </location>
</feature>
<evidence type="ECO:0000256" key="6">
    <source>
        <dbReference type="ARBA" id="ARBA00023170"/>
    </source>
</evidence>
<evidence type="ECO:0000256" key="4">
    <source>
        <dbReference type="ARBA" id="ARBA00022989"/>
    </source>
</evidence>